<proteinExistence type="predicted"/>
<evidence type="ECO:0000256" key="2">
    <source>
        <dbReference type="SAM" id="SignalP"/>
    </source>
</evidence>
<evidence type="ECO:0000256" key="1">
    <source>
        <dbReference type="SAM" id="MobiDB-lite"/>
    </source>
</evidence>
<feature type="signal peptide" evidence="2">
    <location>
        <begin position="1"/>
        <end position="27"/>
    </location>
</feature>
<accession>B4ENS9</accession>
<feature type="region of interest" description="Disordered" evidence="1">
    <location>
        <begin position="55"/>
        <end position="84"/>
    </location>
</feature>
<dbReference type="HOGENOM" id="CLU_2521169_0_0_4"/>
<organism evidence="3 4">
    <name type="scientific">Burkholderia cenocepacia (strain ATCC BAA-245 / DSM 16553 / LMG 16656 / NCTC 13227 / J2315 / CF5610)</name>
    <name type="common">Burkholderia cepacia (strain J2315)</name>
    <dbReference type="NCBI Taxonomy" id="216591"/>
    <lineage>
        <taxon>Bacteria</taxon>
        <taxon>Pseudomonadati</taxon>
        <taxon>Pseudomonadota</taxon>
        <taxon>Betaproteobacteria</taxon>
        <taxon>Burkholderiales</taxon>
        <taxon>Burkholderiaceae</taxon>
        <taxon>Burkholderia</taxon>
        <taxon>Burkholderia cepacia complex</taxon>
    </lineage>
</organism>
<feature type="chain" id="PRO_5002804732" evidence="2">
    <location>
        <begin position="28"/>
        <end position="84"/>
    </location>
</feature>
<name>B4ENS9_BURCJ</name>
<feature type="compositionally biased region" description="Low complexity" evidence="1">
    <location>
        <begin position="63"/>
        <end position="84"/>
    </location>
</feature>
<dbReference type="PROSITE" id="PS51257">
    <property type="entry name" value="PROKAR_LIPOPROTEIN"/>
    <property type="match status" value="1"/>
</dbReference>
<dbReference type="KEGG" id="bcj:BCAS0532a"/>
<keyword evidence="4" id="KW-1185">Reference proteome</keyword>
<evidence type="ECO:0000313" key="4">
    <source>
        <dbReference type="Proteomes" id="UP000001035"/>
    </source>
</evidence>
<dbReference type="EMBL" id="AM747722">
    <property type="protein sequence ID" value="CAR57461.1"/>
    <property type="molecule type" value="Genomic_DNA"/>
</dbReference>
<sequence>MSRANTARRRMRLFRICLAACSLPALSACGTPPPAPMVCPRPVLPPELLRRPAPMTPLIPGYARTTSSPTTSTPAAAAATSNRN</sequence>
<evidence type="ECO:0000313" key="3">
    <source>
        <dbReference type="EMBL" id="CAR57461.1"/>
    </source>
</evidence>
<reference evidence="3 4" key="1">
    <citation type="journal article" date="2009" name="J. Bacteriol.">
        <title>The genome of Burkholderia cenocepacia J2315, an epidemic pathogen of cystic fibrosis patients.</title>
        <authorList>
            <person name="Holden M.T."/>
            <person name="Seth-Smith H.M."/>
            <person name="Crossman L.C."/>
            <person name="Sebaihia M."/>
            <person name="Bentley S.D."/>
            <person name="Cerdeno-Tarraga A.M."/>
            <person name="Thomson N.R."/>
            <person name="Bason N."/>
            <person name="Quail M.A."/>
            <person name="Sharp S."/>
            <person name="Cherevach I."/>
            <person name="Churcher C."/>
            <person name="Goodhead I."/>
            <person name="Hauser H."/>
            <person name="Holroyd N."/>
            <person name="Mungall K."/>
            <person name="Scott P."/>
            <person name="Walker D."/>
            <person name="White B."/>
            <person name="Rose H."/>
            <person name="Iversen P."/>
            <person name="Mil-Homens D."/>
            <person name="Rocha E.P."/>
            <person name="Fialho A.M."/>
            <person name="Baldwin A."/>
            <person name="Dowson C."/>
            <person name="Barrell B.G."/>
            <person name="Govan J.R."/>
            <person name="Vandamme P."/>
            <person name="Hart C.A."/>
            <person name="Mahenthiralingam E."/>
            <person name="Parkhill J."/>
        </authorList>
    </citation>
    <scope>NUCLEOTIDE SEQUENCE [LARGE SCALE GENOMIC DNA]</scope>
    <source>
        <strain evidence="4">ATCC BAA-245 / DSM 16553 / LMG 16656 / NCTC 13227 / J2315 / CF5610</strain>
    </source>
</reference>
<protein>
    <submittedName>
        <fullName evidence="3">Proline-rich protein Rz1</fullName>
    </submittedName>
</protein>
<dbReference type="Proteomes" id="UP000001035">
    <property type="component" value="Chromosome 3"/>
</dbReference>
<dbReference type="AlphaFoldDB" id="B4ENS9"/>
<gene>
    <name evidence="3" type="primary">BcepMu24</name>
    <name evidence="3" type="ORF">BCAS0532a</name>
</gene>
<keyword evidence="2" id="KW-0732">Signal</keyword>